<gene>
    <name evidence="2" type="ORF">TSUD_178200</name>
</gene>
<name>A0A2Z6LIQ8_TRISU</name>
<dbReference type="EMBL" id="DF973167">
    <property type="protein sequence ID" value="GAU17190.1"/>
    <property type="molecule type" value="Genomic_DNA"/>
</dbReference>
<organism evidence="2 3">
    <name type="scientific">Trifolium subterraneum</name>
    <name type="common">Subterranean clover</name>
    <dbReference type="NCBI Taxonomy" id="3900"/>
    <lineage>
        <taxon>Eukaryota</taxon>
        <taxon>Viridiplantae</taxon>
        <taxon>Streptophyta</taxon>
        <taxon>Embryophyta</taxon>
        <taxon>Tracheophyta</taxon>
        <taxon>Spermatophyta</taxon>
        <taxon>Magnoliopsida</taxon>
        <taxon>eudicotyledons</taxon>
        <taxon>Gunneridae</taxon>
        <taxon>Pentapetalae</taxon>
        <taxon>rosids</taxon>
        <taxon>fabids</taxon>
        <taxon>Fabales</taxon>
        <taxon>Fabaceae</taxon>
        <taxon>Papilionoideae</taxon>
        <taxon>50 kb inversion clade</taxon>
        <taxon>NPAAA clade</taxon>
        <taxon>Hologalegina</taxon>
        <taxon>IRL clade</taxon>
        <taxon>Trifolieae</taxon>
        <taxon>Trifolium</taxon>
    </lineage>
</organism>
<reference evidence="3" key="1">
    <citation type="journal article" date="2017" name="Front. Plant Sci.">
        <title>Climate Clever Clovers: New Paradigm to Reduce the Environmental Footprint of Ruminants by Breeding Low Methanogenic Forages Utilizing Haplotype Variation.</title>
        <authorList>
            <person name="Kaur P."/>
            <person name="Appels R."/>
            <person name="Bayer P.E."/>
            <person name="Keeble-Gagnere G."/>
            <person name="Wang J."/>
            <person name="Hirakawa H."/>
            <person name="Shirasawa K."/>
            <person name="Vercoe P."/>
            <person name="Stefanova K."/>
            <person name="Durmic Z."/>
            <person name="Nichols P."/>
            <person name="Revell C."/>
            <person name="Isobe S.N."/>
            <person name="Edwards D."/>
            <person name="Erskine W."/>
        </authorList>
    </citation>
    <scope>NUCLEOTIDE SEQUENCE [LARGE SCALE GENOMIC DNA]</scope>
    <source>
        <strain evidence="3">cv. Daliak</strain>
    </source>
</reference>
<dbReference type="InterPro" id="IPR000477">
    <property type="entry name" value="RT_dom"/>
</dbReference>
<dbReference type="PANTHER" id="PTHR33116">
    <property type="entry name" value="REVERSE TRANSCRIPTASE ZINC-BINDING DOMAIN-CONTAINING PROTEIN-RELATED-RELATED"/>
    <property type="match status" value="1"/>
</dbReference>
<dbReference type="Pfam" id="PF13966">
    <property type="entry name" value="zf-RVT"/>
    <property type="match status" value="1"/>
</dbReference>
<accession>A0A2Z6LIQ8</accession>
<dbReference type="Pfam" id="PF00078">
    <property type="entry name" value="RVT_1"/>
    <property type="match status" value="1"/>
</dbReference>
<dbReference type="PROSITE" id="PS50878">
    <property type="entry name" value="RT_POL"/>
    <property type="match status" value="1"/>
</dbReference>
<feature type="domain" description="Reverse transcriptase" evidence="1">
    <location>
        <begin position="247"/>
        <end position="526"/>
    </location>
</feature>
<evidence type="ECO:0000313" key="3">
    <source>
        <dbReference type="Proteomes" id="UP000242715"/>
    </source>
</evidence>
<evidence type="ECO:0000313" key="2">
    <source>
        <dbReference type="EMBL" id="GAU17190.1"/>
    </source>
</evidence>
<sequence>MERVRIKILMKMRMNSWLALPRTLSDHCPIQLTIDDQNWGPKPLRMLKCWVDFPGYKEFVREKWLSSQVFGWSGFILKSKLKLIKLEVEEEAELKALPADILAFSKTQASMQWQQSRVNWLKEGDSNSKYFHGVTSSRRQSNSIVTLVADGQVVEGVSEVRQVILNHFCNHFRRGSVTRPNIDGLVFNSISEVDSAKLIKPFLLDEIKEAIWDCDSFKCPGPDGINIGFFKDFWDLLKIDLLNFFSEFHRHGVLTKGLNSTFIALIPKVDSPQKVADFRPIALVNSVYKILAKVLANRLRQVIGNIVSHSQSAFVKDRQILDGILIANEVVDDAKRNRKDLLMFKVDFEKAYDSVDWGYLKKVMFKMNFPDTWCMWIMECVTTATTSVLVNGSPTDEFGLERGLRQDDPLSPFLFLLAAEGLNVMMSSMVSRQLFTPYGIGVHNEVLISHHQFADDTLLIGEKSWANVRALKTVLLLFESVSGLKVNFHKSMLFGINVNDSWLHEAAVVMRCNHGRVPFLYLGLPIGGDPRKLRFWDPLVSRIRKRLSGWKCKNLSFGGRLILLKSILSSIPVYFLSFFKAPSEEKDSLWCKVLQAKYGQEGGRLRFGEGVGSHWWRSLNDVRVGAGLGDSRWLLDNITRRVGDGCDTRFWTDPWLSDCTLQRSFGRLFDLAVDKNIFVADMFAAGWDLGGEAWKWRRRLHAWEEELVVECVARLANVVLQVGARDKWVWRLDSSQCYSVKSAYSFLTASDVNITASFDRFIWLKSVPLKVTIFIWRLFLNRLPTKANLRHRGIIEDTQMLCPSLCGKVEDSNHLFFQCEVYGRIWHLINKWLGVESAMHGDIGIHSVQFSGLGEFCPGSRKALSIIWSSVLYTIWCDRNRRVFSNEFDSMEALVEKVKLQTFWWMKSYYVLFDVDYVTWRLRPWSTFHAIS</sequence>
<protein>
    <recommendedName>
        <fullName evidence="1">Reverse transcriptase domain-containing protein</fullName>
    </recommendedName>
</protein>
<dbReference type="CDD" id="cd01650">
    <property type="entry name" value="RT_nLTR_like"/>
    <property type="match status" value="1"/>
</dbReference>
<proteinExistence type="predicted"/>
<evidence type="ECO:0000259" key="1">
    <source>
        <dbReference type="PROSITE" id="PS50878"/>
    </source>
</evidence>
<dbReference type="InterPro" id="IPR026960">
    <property type="entry name" value="RVT-Znf"/>
</dbReference>
<dbReference type="AlphaFoldDB" id="A0A2Z6LIQ8"/>
<dbReference type="Proteomes" id="UP000242715">
    <property type="component" value="Unassembled WGS sequence"/>
</dbReference>
<dbReference type="OrthoDB" id="1436119at2759"/>
<dbReference type="PANTHER" id="PTHR33116:SF78">
    <property type="entry name" value="OS12G0587133 PROTEIN"/>
    <property type="match status" value="1"/>
</dbReference>
<keyword evidence="3" id="KW-1185">Reference proteome</keyword>